<reference evidence="2 3" key="1">
    <citation type="journal article" date="2019" name="Sci. Rep.">
        <title>Orb-weaving spider Araneus ventricosus genome elucidates the spidroin gene catalogue.</title>
        <authorList>
            <person name="Kono N."/>
            <person name="Nakamura H."/>
            <person name="Ohtoshi R."/>
            <person name="Moran D.A.P."/>
            <person name="Shinohara A."/>
            <person name="Yoshida Y."/>
            <person name="Fujiwara M."/>
            <person name="Mori M."/>
            <person name="Tomita M."/>
            <person name="Arakawa K."/>
        </authorList>
    </citation>
    <scope>NUCLEOTIDE SEQUENCE [LARGE SCALE GENOMIC DNA]</scope>
</reference>
<dbReference type="EMBL" id="BGPR01027996">
    <property type="protein sequence ID" value="GBN98897.1"/>
    <property type="molecule type" value="Genomic_DNA"/>
</dbReference>
<feature type="compositionally biased region" description="Acidic residues" evidence="1">
    <location>
        <begin position="86"/>
        <end position="96"/>
    </location>
</feature>
<dbReference type="Proteomes" id="UP000499080">
    <property type="component" value="Unassembled WGS sequence"/>
</dbReference>
<keyword evidence="3" id="KW-1185">Reference proteome</keyword>
<evidence type="ECO:0000313" key="2">
    <source>
        <dbReference type="EMBL" id="GBN98897.1"/>
    </source>
</evidence>
<evidence type="ECO:0000256" key="1">
    <source>
        <dbReference type="SAM" id="MobiDB-lite"/>
    </source>
</evidence>
<gene>
    <name evidence="2" type="ORF">AVEN_205374_1</name>
</gene>
<proteinExistence type="predicted"/>
<evidence type="ECO:0000313" key="3">
    <source>
        <dbReference type="Proteomes" id="UP000499080"/>
    </source>
</evidence>
<protein>
    <submittedName>
        <fullName evidence="2">Uncharacterized protein</fullName>
    </submittedName>
</protein>
<name>A0A4Y2TED4_ARAVE</name>
<sequence>MINCSLFFPPPLKEREIQRLQYIHQDYDHKCKEVTMLQEQLFQAKKGKKATWLGNITRQSVTQSSSSTSPEDKTASMLEAFLSDSADESFGNDENDPDWRLTPAYKRQKELRAKKEGRKRRLAEEARNLLGLANMYVVNDVLFHDVLGCIILDGAATSTTILSLPGPSKPVADRGSSSSLGK</sequence>
<accession>A0A4Y2TED4</accession>
<dbReference type="AlphaFoldDB" id="A0A4Y2TED4"/>
<feature type="region of interest" description="Disordered" evidence="1">
    <location>
        <begin position="86"/>
        <end position="120"/>
    </location>
</feature>
<organism evidence="2 3">
    <name type="scientific">Araneus ventricosus</name>
    <name type="common">Orbweaver spider</name>
    <name type="synonym">Epeira ventricosa</name>
    <dbReference type="NCBI Taxonomy" id="182803"/>
    <lineage>
        <taxon>Eukaryota</taxon>
        <taxon>Metazoa</taxon>
        <taxon>Ecdysozoa</taxon>
        <taxon>Arthropoda</taxon>
        <taxon>Chelicerata</taxon>
        <taxon>Arachnida</taxon>
        <taxon>Araneae</taxon>
        <taxon>Araneomorphae</taxon>
        <taxon>Entelegynae</taxon>
        <taxon>Araneoidea</taxon>
        <taxon>Araneidae</taxon>
        <taxon>Araneus</taxon>
    </lineage>
</organism>
<comment type="caution">
    <text evidence="2">The sequence shown here is derived from an EMBL/GenBank/DDBJ whole genome shotgun (WGS) entry which is preliminary data.</text>
</comment>